<dbReference type="STRING" id="554065.E1Z8E2"/>
<dbReference type="Pfam" id="PF04101">
    <property type="entry name" value="Glyco_tran_28_C"/>
    <property type="match status" value="1"/>
</dbReference>
<dbReference type="GO" id="GO:0016758">
    <property type="term" value="F:hexosyltransferase activity"/>
    <property type="evidence" value="ECO:0007669"/>
    <property type="project" value="InterPro"/>
</dbReference>
<dbReference type="KEGG" id="cvr:CHLNCDRAFT_34478"/>
<accession>E1Z8E2</accession>
<dbReference type="eggNOG" id="KOG3349">
    <property type="taxonomic scope" value="Eukaryota"/>
</dbReference>
<dbReference type="RefSeq" id="XP_005850434.1">
    <property type="nucleotide sequence ID" value="XM_005850372.1"/>
</dbReference>
<gene>
    <name evidence="2" type="ORF">CHLNCDRAFT_34478</name>
</gene>
<reference evidence="2 3" key="1">
    <citation type="journal article" date="2010" name="Plant Cell">
        <title>The Chlorella variabilis NC64A genome reveals adaptation to photosymbiosis, coevolution with viruses, and cryptic sex.</title>
        <authorList>
            <person name="Blanc G."/>
            <person name="Duncan G."/>
            <person name="Agarkova I."/>
            <person name="Borodovsky M."/>
            <person name="Gurnon J."/>
            <person name="Kuo A."/>
            <person name="Lindquist E."/>
            <person name="Lucas S."/>
            <person name="Pangilinan J."/>
            <person name="Polle J."/>
            <person name="Salamov A."/>
            <person name="Terry A."/>
            <person name="Yamada T."/>
            <person name="Dunigan D.D."/>
            <person name="Grigoriev I.V."/>
            <person name="Claverie J.M."/>
            <person name="Van Etten J.L."/>
        </authorList>
    </citation>
    <scope>NUCLEOTIDE SEQUENCE [LARGE SCALE GENOMIC DNA]</scope>
    <source>
        <strain evidence="2 3">NC64A</strain>
    </source>
</reference>
<dbReference type="InParanoid" id="E1Z8E2"/>
<dbReference type="GeneID" id="17357762"/>
<protein>
    <recommendedName>
        <fullName evidence="1">Glycosyl transferase family 28 C-terminal domain-containing protein</fullName>
    </recommendedName>
</protein>
<dbReference type="FunCoup" id="E1Z8E2">
    <property type="interactions" value="1298"/>
</dbReference>
<organism evidence="3">
    <name type="scientific">Chlorella variabilis</name>
    <name type="common">Green alga</name>
    <dbReference type="NCBI Taxonomy" id="554065"/>
    <lineage>
        <taxon>Eukaryota</taxon>
        <taxon>Viridiplantae</taxon>
        <taxon>Chlorophyta</taxon>
        <taxon>core chlorophytes</taxon>
        <taxon>Trebouxiophyceae</taxon>
        <taxon>Chlorellales</taxon>
        <taxon>Chlorellaceae</taxon>
        <taxon>Chlorella clade</taxon>
        <taxon>Chlorella</taxon>
    </lineage>
</organism>
<dbReference type="PANTHER" id="PTHR47043">
    <property type="entry name" value="UDP-N-ACETYLGLUCOSAMINE TRANSFERASE SUBUNIT ALG13"/>
    <property type="match status" value="1"/>
</dbReference>
<dbReference type="SUPFAM" id="SSF53756">
    <property type="entry name" value="UDP-Glycosyltransferase/glycogen phosphorylase"/>
    <property type="match status" value="1"/>
</dbReference>
<evidence type="ECO:0000313" key="2">
    <source>
        <dbReference type="EMBL" id="EFN58332.1"/>
    </source>
</evidence>
<keyword evidence="3" id="KW-1185">Reference proteome</keyword>
<evidence type="ECO:0000259" key="1">
    <source>
        <dbReference type="Pfam" id="PF04101"/>
    </source>
</evidence>
<evidence type="ECO:0000313" key="3">
    <source>
        <dbReference type="Proteomes" id="UP000008141"/>
    </source>
</evidence>
<dbReference type="Gene3D" id="3.40.50.2000">
    <property type="entry name" value="Glycogen Phosphorylase B"/>
    <property type="match status" value="1"/>
</dbReference>
<dbReference type="InterPro" id="IPR007235">
    <property type="entry name" value="Glyco_trans_28_C"/>
</dbReference>
<dbReference type="OrthoDB" id="20273at2759"/>
<dbReference type="InterPro" id="IPR052474">
    <property type="entry name" value="UDP-GlcNAc_transferase"/>
</dbReference>
<dbReference type="PANTHER" id="PTHR47043:SF1">
    <property type="entry name" value="UDP-N-ACETYLGLUCOSAMINE TRANSFERASE SUBUNIT ALG13"/>
    <property type="match status" value="1"/>
</dbReference>
<proteinExistence type="predicted"/>
<sequence length="176" mass="18659">MGPAARLERTVFVTVGTTKFDALIRAVDQQAFADVLVAAGYTRLVMQIGRWAGGEAVGGPGRRLVVEYFDFAPSLAEHLRAAALVISHAGSGSIFEALRLRLPLVVVPNPLLMDNHQAELATKLESEGYLFAATTDGLAAVVAGMNPARLVPYEKGDPAGIVRHIDGVMGVRAKPL</sequence>
<name>E1Z8E2_CHLVA</name>
<feature type="domain" description="Glycosyl transferase family 28 C-terminal" evidence="1">
    <location>
        <begin position="10"/>
        <end position="157"/>
    </location>
</feature>
<dbReference type="OMA" id="QYKFRPN"/>
<dbReference type="Proteomes" id="UP000008141">
    <property type="component" value="Unassembled WGS sequence"/>
</dbReference>
<dbReference type="GO" id="GO:0043541">
    <property type="term" value="C:UDP-N-acetylglucosamine transferase complex"/>
    <property type="evidence" value="ECO:0007669"/>
    <property type="project" value="TreeGrafter"/>
</dbReference>
<dbReference type="EMBL" id="GL433838">
    <property type="protein sequence ID" value="EFN58332.1"/>
    <property type="molecule type" value="Genomic_DNA"/>
</dbReference>
<dbReference type="GO" id="GO:0006488">
    <property type="term" value="P:dolichol-linked oligosaccharide biosynthetic process"/>
    <property type="evidence" value="ECO:0007669"/>
    <property type="project" value="TreeGrafter"/>
</dbReference>
<dbReference type="AlphaFoldDB" id="E1Z8E2"/>